<keyword evidence="3" id="KW-1185">Reference proteome</keyword>
<dbReference type="STRING" id="410359.Pcal_1999"/>
<proteinExistence type="predicted"/>
<feature type="transmembrane region" description="Helical" evidence="1">
    <location>
        <begin position="353"/>
        <end position="374"/>
    </location>
</feature>
<dbReference type="eggNOG" id="arCOG07061">
    <property type="taxonomic scope" value="Archaea"/>
</dbReference>
<dbReference type="OrthoDB" id="29294at2157"/>
<keyword evidence="1" id="KW-1133">Transmembrane helix</keyword>
<evidence type="ECO:0000256" key="1">
    <source>
        <dbReference type="SAM" id="Phobius"/>
    </source>
</evidence>
<keyword evidence="1" id="KW-0472">Membrane</keyword>
<sequence length="380" mass="41721">MVKSLLTTYAITGVLLLTSVWVAAVDLSGLVDDVINATSPLERFQPNYVFYVNGCKVLVFITDFDEKNSPLTAGNITDLHILSNKSSTPLNSTQAERLLDALLKRLGPPSKVTVAMAHRRVVVEDNSSIPVTLEWRDLLHIAASTARGLREEAERALGEEVLLGLKDVREAIRAGRQEVAYLADVVWQNKDVRVVITLDLYHTSLDVATADLAKAVELLRGVREEVGPIYDLVRVTLKYGPYLLPRDEKFRAALINATQTIEKELGTVREVRDVCGHLLGIEGTMHTFAPLATGPLYVVFPFPGGTVPDRATAERLVRRFVELSGFCESPLVVEFWPKTGIDFLVPECIPRTLLFAIVAAVGAAVAVAVGLLMLKRRLVS</sequence>
<dbReference type="RefSeq" id="WP_011850672.1">
    <property type="nucleotide sequence ID" value="NC_009073.1"/>
</dbReference>
<accession>A3MXP7</accession>
<keyword evidence="1" id="KW-0812">Transmembrane</keyword>
<evidence type="ECO:0000313" key="2">
    <source>
        <dbReference type="EMBL" id="ABO09414.1"/>
    </source>
</evidence>
<dbReference type="EMBL" id="CP000561">
    <property type="protein sequence ID" value="ABO09414.1"/>
    <property type="molecule type" value="Genomic_DNA"/>
</dbReference>
<protein>
    <submittedName>
        <fullName evidence="2">Uncharacterized protein</fullName>
    </submittedName>
</protein>
<reference evidence="2" key="1">
    <citation type="submission" date="2007-02" db="EMBL/GenBank/DDBJ databases">
        <title>Complete sequence of Pyrobaculum calidifontis JCM 11548.</title>
        <authorList>
            <consortium name="US DOE Joint Genome Institute"/>
            <person name="Copeland A."/>
            <person name="Lucas S."/>
            <person name="Lapidus A."/>
            <person name="Barry K."/>
            <person name="Glavina del Rio T."/>
            <person name="Dalin E."/>
            <person name="Tice H."/>
            <person name="Pitluck S."/>
            <person name="Chain P."/>
            <person name="Malfatti S."/>
            <person name="Shin M."/>
            <person name="Vergez L."/>
            <person name="Schmutz J."/>
            <person name="Larimer F."/>
            <person name="Land M."/>
            <person name="Hauser L."/>
            <person name="Kyrpides N."/>
            <person name="Mikhailova N."/>
            <person name="Cozen A.E."/>
            <person name="Fitz-Gibbon S.T."/>
            <person name="House C.H."/>
            <person name="Saltikov C."/>
            <person name="Lowe T.M."/>
            <person name="Richardson P."/>
        </authorList>
    </citation>
    <scope>NUCLEOTIDE SEQUENCE [LARGE SCALE GENOMIC DNA]</scope>
    <source>
        <strain evidence="2">JCM 11548</strain>
    </source>
</reference>
<gene>
    <name evidence="2" type="ordered locus">Pcal_1999</name>
</gene>
<dbReference type="GeneID" id="4908784"/>
<dbReference type="HOGENOM" id="CLU_726873_0_0_2"/>
<dbReference type="AlphaFoldDB" id="A3MXP7"/>
<organism evidence="2 3">
    <name type="scientific">Pyrobaculum calidifontis (strain DSM 21063 / JCM 11548 / VA1)</name>
    <dbReference type="NCBI Taxonomy" id="410359"/>
    <lineage>
        <taxon>Archaea</taxon>
        <taxon>Thermoproteota</taxon>
        <taxon>Thermoprotei</taxon>
        <taxon>Thermoproteales</taxon>
        <taxon>Thermoproteaceae</taxon>
        <taxon>Pyrobaculum</taxon>
    </lineage>
</organism>
<evidence type="ECO:0000313" key="3">
    <source>
        <dbReference type="Proteomes" id="UP000001431"/>
    </source>
</evidence>
<dbReference type="KEGG" id="pcl:Pcal_1999"/>
<name>A3MXP7_PYRCJ</name>
<dbReference type="Proteomes" id="UP000001431">
    <property type="component" value="Chromosome"/>
</dbReference>